<gene>
    <name evidence="1" type="ORF">LCGC14_2756730</name>
</gene>
<accession>A0A0F8ZM20</accession>
<comment type="caution">
    <text evidence="1">The sequence shown here is derived from an EMBL/GenBank/DDBJ whole genome shotgun (WGS) entry which is preliminary data.</text>
</comment>
<reference evidence="1" key="1">
    <citation type="journal article" date="2015" name="Nature">
        <title>Complex archaea that bridge the gap between prokaryotes and eukaryotes.</title>
        <authorList>
            <person name="Spang A."/>
            <person name="Saw J.H."/>
            <person name="Jorgensen S.L."/>
            <person name="Zaremba-Niedzwiedzka K."/>
            <person name="Martijn J."/>
            <person name="Lind A.E."/>
            <person name="van Eijk R."/>
            <person name="Schleper C."/>
            <person name="Guy L."/>
            <person name="Ettema T.J."/>
        </authorList>
    </citation>
    <scope>NUCLEOTIDE SEQUENCE</scope>
</reference>
<dbReference type="EMBL" id="LAZR01050557">
    <property type="protein sequence ID" value="KKK87090.1"/>
    <property type="molecule type" value="Genomic_DNA"/>
</dbReference>
<feature type="non-terminal residue" evidence="1">
    <location>
        <position position="36"/>
    </location>
</feature>
<sequence>MNKLNYVSKIEDLFLEKFEKLSLKVEQLTDEISQLK</sequence>
<dbReference type="AlphaFoldDB" id="A0A0F8ZM20"/>
<protein>
    <submittedName>
        <fullName evidence="1">Uncharacterized protein</fullName>
    </submittedName>
</protein>
<proteinExistence type="predicted"/>
<evidence type="ECO:0000313" key="1">
    <source>
        <dbReference type="EMBL" id="KKK87090.1"/>
    </source>
</evidence>
<organism evidence="1">
    <name type="scientific">marine sediment metagenome</name>
    <dbReference type="NCBI Taxonomy" id="412755"/>
    <lineage>
        <taxon>unclassified sequences</taxon>
        <taxon>metagenomes</taxon>
        <taxon>ecological metagenomes</taxon>
    </lineage>
</organism>
<name>A0A0F8ZM20_9ZZZZ</name>